<accession>A0A8D3XXU6</accession>
<dbReference type="InterPro" id="IPR006837">
    <property type="entry name" value="Divergent_DAC"/>
</dbReference>
<feature type="chain" id="PRO_5034267058" evidence="1">
    <location>
        <begin position="24"/>
        <end position="265"/>
    </location>
</feature>
<reference evidence="3 5" key="2">
    <citation type="submission" date="2016-10" db="EMBL/GenBank/DDBJ databases">
        <authorList>
            <person name="Varghese N."/>
            <person name="Submissions S."/>
        </authorList>
    </citation>
    <scope>NUCLEOTIDE SEQUENCE [LARGE SCALE GENOMIC DNA]</scope>
    <source>
        <strain evidence="3 5">DSM 6083</strain>
    </source>
</reference>
<dbReference type="Gene3D" id="3.20.20.370">
    <property type="entry name" value="Glycoside hydrolase/deacetylase"/>
    <property type="match status" value="1"/>
</dbReference>
<proteinExistence type="predicted"/>
<protein>
    <submittedName>
        <fullName evidence="2">Polysaccharide deacetylase</fullName>
    </submittedName>
</protein>
<feature type="signal peptide" evidence="1">
    <location>
        <begin position="1"/>
        <end position="23"/>
    </location>
</feature>
<reference evidence="4" key="1">
    <citation type="submission" date="2014-03" db="EMBL/GenBank/DDBJ databases">
        <title>Complete genome of Pseudomonas balearica DSM 6083T, a sewage water isolate from an enrichment with 2-methylnaphthalene.</title>
        <authorList>
            <person name="Salva-Serra F."/>
            <person name="Jaen-Luchoro D."/>
            <person name="Busquets A."/>
            <person name="Pena A."/>
            <person name="Gomila M."/>
            <person name="Bosch R."/>
            <person name="Nogales B."/>
            <person name="Garcia-Valdes E."/>
            <person name="Lalucat J."/>
            <person name="Bennasar A."/>
        </authorList>
    </citation>
    <scope>NUCLEOTIDE SEQUENCE [LARGE SCALE GENOMIC DNA]</scope>
    <source>
        <strain evidence="4">DSM 6083</strain>
    </source>
</reference>
<gene>
    <name evidence="2" type="ORF">CL52_01160</name>
    <name evidence="3" type="ORF">SAMN05660875_101240</name>
</gene>
<dbReference type="PANTHER" id="PTHR30105:SF2">
    <property type="entry name" value="DIVERGENT POLYSACCHARIDE DEACETYLASE SUPERFAMILY"/>
    <property type="match status" value="1"/>
</dbReference>
<sequence>MNVARGWLALGLAFSLVAPACLAAAPAERPRLALVIDDLGQSSARDRRVLALPGPVALAILPDTPHARELAITAARAGKTVMLHLPMAPAGGPFAWQPQLPGAERQRRLEAALAAVPHASGVNNHMGSAMTEQPEAMSQLMRELQRRRLFFLDSRTTPRTVAAASAQQVQLASLSRDIFLDDDASPAAVAERFQAAVALARRQGSVVLIGHPYDSTLSLLERELPRLAGRGIDWISLGQMIATRGNRAMAAHGKGGRYRSASTIR</sequence>
<dbReference type="AlphaFoldDB" id="A0A8D3XXU6"/>
<dbReference type="EMBL" id="FNHO01000001">
    <property type="protein sequence ID" value="SDL94941.1"/>
    <property type="molecule type" value="Genomic_DNA"/>
</dbReference>
<evidence type="ECO:0000313" key="4">
    <source>
        <dbReference type="Proteomes" id="UP000031271"/>
    </source>
</evidence>
<evidence type="ECO:0000313" key="5">
    <source>
        <dbReference type="Proteomes" id="UP000182276"/>
    </source>
</evidence>
<dbReference type="Proteomes" id="UP000182276">
    <property type="component" value="Unassembled WGS sequence"/>
</dbReference>
<evidence type="ECO:0000313" key="2">
    <source>
        <dbReference type="EMBL" id="AJE13716.1"/>
    </source>
</evidence>
<reference evidence="2 4" key="3">
    <citation type="journal article" name="Genome Announc.">
        <title>Complete Genome Sequence of Pseudomonas balearica DSM 6083T.</title>
        <authorList>
            <person name="Bennasar-Figueras A."/>
            <person name="Salva-Serra F."/>
            <person name="Jaen-Luchoro D."/>
            <person name="Segui C."/>
            <person name="Aliaga F."/>
            <person name="Busquets A."/>
            <person name="Gomila M."/>
            <person name="Moore E.R."/>
            <person name="Lalucat J."/>
        </authorList>
    </citation>
    <scope>NUCLEOTIDE SEQUENCE [LARGE SCALE GENOMIC DNA]</scope>
    <source>
        <strain evidence="4">DSM 6083</strain>
        <strain evidence="2">DSM6083</strain>
    </source>
</reference>
<keyword evidence="1" id="KW-0732">Signal</keyword>
<dbReference type="Pfam" id="PF04748">
    <property type="entry name" value="Polysacc_deac_2"/>
    <property type="match status" value="1"/>
</dbReference>
<dbReference type="KEGG" id="pbm:CL52_01160"/>
<evidence type="ECO:0000256" key="1">
    <source>
        <dbReference type="SAM" id="SignalP"/>
    </source>
</evidence>
<dbReference type="InterPro" id="IPR011330">
    <property type="entry name" value="Glyco_hydro/deAcase_b/a-brl"/>
</dbReference>
<dbReference type="Proteomes" id="UP000031271">
    <property type="component" value="Chromosome"/>
</dbReference>
<dbReference type="PANTHER" id="PTHR30105">
    <property type="entry name" value="UNCHARACTERIZED YIBQ-RELATED"/>
    <property type="match status" value="1"/>
</dbReference>
<dbReference type="CDD" id="cd10936">
    <property type="entry name" value="CE4_DAC2"/>
    <property type="match status" value="1"/>
</dbReference>
<dbReference type="SUPFAM" id="SSF88713">
    <property type="entry name" value="Glycoside hydrolase/deacetylase"/>
    <property type="match status" value="1"/>
</dbReference>
<dbReference type="EMBL" id="CP007511">
    <property type="protein sequence ID" value="AJE13716.1"/>
    <property type="molecule type" value="Genomic_DNA"/>
</dbReference>
<name>A0A8D3XXU6_9GAMM</name>
<dbReference type="GO" id="GO:0005975">
    <property type="term" value="P:carbohydrate metabolic process"/>
    <property type="evidence" value="ECO:0007669"/>
    <property type="project" value="InterPro"/>
</dbReference>
<keyword evidence="5" id="KW-1185">Reference proteome</keyword>
<evidence type="ECO:0000313" key="3">
    <source>
        <dbReference type="EMBL" id="SDL94941.1"/>
    </source>
</evidence>
<organism evidence="2 4">
    <name type="scientific">Stutzerimonas balearica DSM 6083</name>
    <dbReference type="NCBI Taxonomy" id="1123016"/>
    <lineage>
        <taxon>Bacteria</taxon>
        <taxon>Pseudomonadati</taxon>
        <taxon>Pseudomonadota</taxon>
        <taxon>Gammaproteobacteria</taxon>
        <taxon>Pseudomonadales</taxon>
        <taxon>Pseudomonadaceae</taxon>
        <taxon>Stutzerimonas</taxon>
    </lineage>
</organism>